<evidence type="ECO:0000313" key="2">
    <source>
        <dbReference type="Proteomes" id="UP000199134"/>
    </source>
</evidence>
<dbReference type="Proteomes" id="UP000199134">
    <property type="component" value="Unassembled WGS sequence"/>
</dbReference>
<protein>
    <submittedName>
        <fullName evidence="1">Outer membrane protein beta-barrel domain-containing protein</fullName>
    </submittedName>
</protein>
<sequence>MAALLMTSCAPRVVTDMYTSEYAALSPDSVRVFLMNEKVPEQTLAIGTVKVADGGLAAKGSFKQVLDLAVKATAKNGGNGLVITEHRQPDLRSTIHRIWGTMLRMPETESDTSVVKGSLYHALAQPADNQYVQTYQSPYEEIKKRNENAPRNILRFSVGPSWLISDFQVGERVYKSKCGVDVAVDYDHVWTSGLGIGVNYLHNYTSFEEGFDQRLDYIGPSLVLAFPSNKWRWDMALGFGYCRYSESVGNLSVSESHIAPLMRMGLEYKVSDQIALGAQMNMITVKLDKPEGFELKDNEFYGIKRFGIQVGMRYYF</sequence>
<dbReference type="EMBL" id="FNIW01000005">
    <property type="protein sequence ID" value="SDN92323.1"/>
    <property type="molecule type" value="Genomic_DNA"/>
</dbReference>
<proteinExistence type="predicted"/>
<organism evidence="1 2">
    <name type="scientific">Prevotella communis</name>
    <dbReference type="NCBI Taxonomy" id="2913614"/>
    <lineage>
        <taxon>Bacteria</taxon>
        <taxon>Pseudomonadati</taxon>
        <taxon>Bacteroidota</taxon>
        <taxon>Bacteroidia</taxon>
        <taxon>Bacteroidales</taxon>
        <taxon>Prevotellaceae</taxon>
        <taxon>Prevotella</taxon>
    </lineage>
</organism>
<reference evidence="2" key="1">
    <citation type="submission" date="2016-10" db="EMBL/GenBank/DDBJ databases">
        <authorList>
            <person name="de Groot N.N."/>
        </authorList>
    </citation>
    <scope>NUCLEOTIDE SEQUENCE [LARGE SCALE GENOMIC DNA]</scope>
    <source>
        <strain evidence="2">BP1-145</strain>
    </source>
</reference>
<comment type="caution">
    <text evidence="1">The sequence shown here is derived from an EMBL/GenBank/DDBJ whole genome shotgun (WGS) entry which is preliminary data.</text>
</comment>
<evidence type="ECO:0000313" key="1">
    <source>
        <dbReference type="EMBL" id="SDN92323.1"/>
    </source>
</evidence>
<dbReference type="InterPro" id="IPR011250">
    <property type="entry name" value="OMP/PagP_B-barrel"/>
</dbReference>
<dbReference type="Gene3D" id="2.40.160.20">
    <property type="match status" value="1"/>
</dbReference>
<name>A0A1H0FCC9_9BACT</name>
<dbReference type="AlphaFoldDB" id="A0A1H0FCC9"/>
<dbReference type="SUPFAM" id="SSF56925">
    <property type="entry name" value="OMPA-like"/>
    <property type="match status" value="1"/>
</dbReference>
<gene>
    <name evidence="1" type="ORF">SAMN04487900_10599</name>
</gene>
<accession>A0A1H0FCC9</accession>